<keyword evidence="1" id="KW-0175">Coiled coil</keyword>
<dbReference type="InterPro" id="IPR036953">
    <property type="entry name" value="GreA/GreB_C_sf"/>
</dbReference>
<protein>
    <recommendedName>
        <fullName evidence="2">Transcription elongation factor GreA/GreB C-terminal domain-containing protein</fullName>
    </recommendedName>
</protein>
<dbReference type="PROSITE" id="PS00830">
    <property type="entry name" value="GREAB_2"/>
    <property type="match status" value="1"/>
</dbReference>
<dbReference type="Pfam" id="PF01272">
    <property type="entry name" value="GreA_GreB"/>
    <property type="match status" value="1"/>
</dbReference>
<dbReference type="SUPFAM" id="SSF46557">
    <property type="entry name" value="GreA transcript cleavage protein, N-terminal domain"/>
    <property type="match status" value="1"/>
</dbReference>
<dbReference type="STRING" id="1802451.A3C82_00495"/>
<dbReference type="GO" id="GO:0006354">
    <property type="term" value="P:DNA-templated transcription elongation"/>
    <property type="evidence" value="ECO:0007669"/>
    <property type="project" value="TreeGrafter"/>
</dbReference>
<proteinExistence type="predicted"/>
<dbReference type="AlphaFoldDB" id="A0A1G2R2R7"/>
<dbReference type="EMBL" id="MHTW01000027">
    <property type="protein sequence ID" value="OHA66689.1"/>
    <property type="molecule type" value="Genomic_DNA"/>
</dbReference>
<gene>
    <name evidence="3" type="ORF">A3C82_00495</name>
</gene>
<dbReference type="InterPro" id="IPR001437">
    <property type="entry name" value="Tscrpt_elong_fac_GreA/B_C"/>
</dbReference>
<sequence length="156" mass="17611">MIENKYYLTKEGLEKIQKDYESLLEFRKMKTTDDVPSIWHSEDVNPEYLSFQEDMNVLEARLTEYENILKNVELICLPSKDKRTAVCLGSTVTVDLGGEVDTFTIVGTLEADPLQKRISNESPIGSGLLGAKIGDIVKVKTALVNHDCRILNIIYN</sequence>
<reference evidence="3 4" key="1">
    <citation type="journal article" date="2016" name="Nat. Commun.">
        <title>Thousands of microbial genomes shed light on interconnected biogeochemical processes in an aquifer system.</title>
        <authorList>
            <person name="Anantharaman K."/>
            <person name="Brown C.T."/>
            <person name="Hug L.A."/>
            <person name="Sharon I."/>
            <person name="Castelle C.J."/>
            <person name="Probst A.J."/>
            <person name="Thomas B.C."/>
            <person name="Singh A."/>
            <person name="Wilkins M.J."/>
            <person name="Karaoz U."/>
            <person name="Brodie E.L."/>
            <person name="Williams K.H."/>
            <person name="Hubbard S.S."/>
            <person name="Banfield J.F."/>
        </authorList>
    </citation>
    <scope>NUCLEOTIDE SEQUENCE [LARGE SCALE GENOMIC DNA]</scope>
</reference>
<dbReference type="GO" id="GO:0032784">
    <property type="term" value="P:regulation of DNA-templated transcription elongation"/>
    <property type="evidence" value="ECO:0007669"/>
    <property type="project" value="InterPro"/>
</dbReference>
<evidence type="ECO:0000313" key="3">
    <source>
        <dbReference type="EMBL" id="OHA66689.1"/>
    </source>
</evidence>
<evidence type="ECO:0000313" key="4">
    <source>
        <dbReference type="Proteomes" id="UP000176901"/>
    </source>
</evidence>
<dbReference type="PANTHER" id="PTHR30437">
    <property type="entry name" value="TRANSCRIPTION ELONGATION FACTOR GREA"/>
    <property type="match status" value="1"/>
</dbReference>
<dbReference type="InterPro" id="IPR023459">
    <property type="entry name" value="Tscrpt_elong_fac_GreA/B_fam"/>
</dbReference>
<feature type="coiled-coil region" evidence="1">
    <location>
        <begin position="48"/>
        <end position="75"/>
    </location>
</feature>
<dbReference type="SUPFAM" id="SSF54534">
    <property type="entry name" value="FKBP-like"/>
    <property type="match status" value="1"/>
</dbReference>
<organism evidence="3 4">
    <name type="scientific">Candidatus Wildermuthbacteria bacterium RIFCSPHIGHO2_02_FULL_47_12</name>
    <dbReference type="NCBI Taxonomy" id="1802451"/>
    <lineage>
        <taxon>Bacteria</taxon>
        <taxon>Candidatus Wildermuthiibacteriota</taxon>
    </lineage>
</organism>
<dbReference type="PIRSF" id="PIRSF006092">
    <property type="entry name" value="GreA_GreB"/>
    <property type="match status" value="1"/>
</dbReference>
<dbReference type="InterPro" id="IPR018151">
    <property type="entry name" value="TF_GreA/GreB_CS"/>
</dbReference>
<evidence type="ECO:0000256" key="1">
    <source>
        <dbReference type="SAM" id="Coils"/>
    </source>
</evidence>
<dbReference type="Gene3D" id="1.10.287.180">
    <property type="entry name" value="Transcription elongation factor, GreA/GreB, N-terminal domain"/>
    <property type="match status" value="1"/>
</dbReference>
<dbReference type="GO" id="GO:0070063">
    <property type="term" value="F:RNA polymerase binding"/>
    <property type="evidence" value="ECO:0007669"/>
    <property type="project" value="InterPro"/>
</dbReference>
<dbReference type="Gene3D" id="3.10.50.30">
    <property type="entry name" value="Transcription elongation factor, GreA/GreB, C-terminal domain"/>
    <property type="match status" value="1"/>
</dbReference>
<feature type="domain" description="Transcription elongation factor GreA/GreB C-terminal" evidence="2">
    <location>
        <begin position="84"/>
        <end position="155"/>
    </location>
</feature>
<dbReference type="GO" id="GO:0003677">
    <property type="term" value="F:DNA binding"/>
    <property type="evidence" value="ECO:0007669"/>
    <property type="project" value="InterPro"/>
</dbReference>
<comment type="caution">
    <text evidence="3">The sequence shown here is derived from an EMBL/GenBank/DDBJ whole genome shotgun (WGS) entry which is preliminary data.</text>
</comment>
<name>A0A1G2R2R7_9BACT</name>
<accession>A0A1G2R2R7</accession>
<dbReference type="InterPro" id="IPR036805">
    <property type="entry name" value="Tscrpt_elong_fac_GreA/B_N_sf"/>
</dbReference>
<evidence type="ECO:0000259" key="2">
    <source>
        <dbReference type="Pfam" id="PF01272"/>
    </source>
</evidence>
<dbReference type="Proteomes" id="UP000176901">
    <property type="component" value="Unassembled WGS sequence"/>
</dbReference>
<dbReference type="PANTHER" id="PTHR30437:SF4">
    <property type="entry name" value="TRANSCRIPTION ELONGATION FACTOR GREA"/>
    <property type="match status" value="1"/>
</dbReference>